<evidence type="ECO:0000313" key="9">
    <source>
        <dbReference type="Proteomes" id="UP001242732"/>
    </source>
</evidence>
<dbReference type="PANTHER" id="PTHR43183">
    <property type="entry name" value="HYPOTHETICAL DIHYDROXYACID DEHYDRATASE (EUROFUNG)-RELATED"/>
    <property type="match status" value="1"/>
</dbReference>
<comment type="similarity">
    <text evidence="1">Belongs to the IlvD/Edd family.</text>
</comment>
<dbReference type="Pfam" id="PF00920">
    <property type="entry name" value="ILVD_EDD_N"/>
    <property type="match status" value="1"/>
</dbReference>
<sequence length="630" mass="67039">MHFDSMVFSVFSRASARDNRRSFCRAFNTLFGPARQKAYVNSSSSPEKNRIGTRPLRSARWFQKNDLPGFIHRSTLAADGWTREDLMERPIVGILNTWSDLNPCNSNLRSLAGKVREGVLEAGGIPFELPLLSISENLIKPSAFPFRNLLAMAAEESIRGYPLDSVVLLGGCDKTQPGLLMGAASANVPAIVLNSGPGTPRSATGGPLATANGVWRFVDQLRAGSVSIKAFEDFERGVMGTPGHCSEMGTASTMSVLSEALGMALPGSSLVPSSDGRRIQYAKEVGRRAVAMTAIERMSPSSILSAQAFDNAITLLCAVGGSTNAVIHLLALAGRVGVPLSLGRFDEIARQVPLIANVQPSGQHLTERLMSAGGVPGLLRALRPMLHLDAPTVDGRTIGQIADEAHIGDPDVIRPLDGPVKPGASLVVVKGSLAPDGAVIKTCAASPALFRHRGPAVVFEDVQSIADRIDDPGLDIGADSVLVLRNVGPVGAAMPEWGMLPIPRRLMESGVTDMLRISDARMSGTAYGTAVLHVSPEAAVGGPLALVRTGDIIELDVEARRLDLLVSEEELQRRRAELPRPPAPARARGYRQLYAEKVEQAHLGCDFGFLRGADGETLPDGLFDGWVGGW</sequence>
<dbReference type="PANTHER" id="PTHR43183:SF1">
    <property type="entry name" value="HYPOTHETICAL DIHYDROXY-ACID DEHYDRATASE (EUROFUNG)-RELATED"/>
    <property type="match status" value="1"/>
</dbReference>
<dbReference type="Gene3D" id="3.50.30.80">
    <property type="entry name" value="IlvD/EDD C-terminal domain-like"/>
    <property type="match status" value="1"/>
</dbReference>
<reference evidence="8 9" key="1">
    <citation type="submission" date="2023-06" db="EMBL/GenBank/DDBJ databases">
        <authorList>
            <person name="Ham H."/>
            <person name="Park D.S."/>
        </authorList>
    </citation>
    <scope>NUCLEOTIDE SEQUENCE [LARGE SCALE GENOMIC DNA]</scope>
    <source>
        <strain evidence="8 9">KACC 17005</strain>
    </source>
</reference>
<dbReference type="RefSeq" id="WP_232521727.1">
    <property type="nucleotide sequence ID" value="NZ_CP023687.1"/>
</dbReference>
<dbReference type="InterPro" id="IPR000581">
    <property type="entry name" value="ILV_EDD_N"/>
</dbReference>
<protein>
    <submittedName>
        <fullName evidence="8">Dihydroxy-acid dehydratase</fullName>
    </submittedName>
</protein>
<evidence type="ECO:0000256" key="3">
    <source>
        <dbReference type="ARBA" id="ARBA00023004"/>
    </source>
</evidence>
<dbReference type="Pfam" id="PF24877">
    <property type="entry name" value="ILV_EDD_C"/>
    <property type="match status" value="1"/>
</dbReference>
<dbReference type="InterPro" id="IPR037237">
    <property type="entry name" value="IlvD/EDD_N"/>
</dbReference>
<name>A0ABY9ASX4_PARCI</name>
<accession>A0ABY9ASX4</accession>
<evidence type="ECO:0000256" key="4">
    <source>
        <dbReference type="ARBA" id="ARBA00023014"/>
    </source>
</evidence>
<dbReference type="NCBIfam" id="NF004784">
    <property type="entry name" value="PRK06131.1"/>
    <property type="match status" value="1"/>
</dbReference>
<dbReference type="InterPro" id="IPR020558">
    <property type="entry name" value="DiOHA_6PGluconate_deHydtase_CS"/>
</dbReference>
<dbReference type="PROSITE" id="PS00886">
    <property type="entry name" value="ILVD_EDD_1"/>
    <property type="match status" value="1"/>
</dbReference>
<dbReference type="InterPro" id="IPR056740">
    <property type="entry name" value="ILV_EDD_C"/>
</dbReference>
<evidence type="ECO:0000313" key="8">
    <source>
        <dbReference type="EMBL" id="WIY50029.1"/>
    </source>
</evidence>
<feature type="domain" description="Dihydroxy-acid/6-phosphogluconate dehydratase C-terminal" evidence="7">
    <location>
        <begin position="411"/>
        <end position="605"/>
    </location>
</feature>
<keyword evidence="9" id="KW-1185">Reference proteome</keyword>
<keyword evidence="2" id="KW-0479">Metal-binding</keyword>
<evidence type="ECO:0000259" key="7">
    <source>
        <dbReference type="Pfam" id="PF24877"/>
    </source>
</evidence>
<dbReference type="InterPro" id="IPR052352">
    <property type="entry name" value="Sugar_Degrad_Dehydratases"/>
</dbReference>
<keyword evidence="5" id="KW-0456">Lyase</keyword>
<evidence type="ECO:0000256" key="2">
    <source>
        <dbReference type="ARBA" id="ARBA00022723"/>
    </source>
</evidence>
<gene>
    <name evidence="8" type="ORF">QRO08_05500</name>
</gene>
<dbReference type="InterPro" id="IPR042096">
    <property type="entry name" value="Dihydro-acid_dehy_C"/>
</dbReference>
<evidence type="ECO:0000256" key="5">
    <source>
        <dbReference type="ARBA" id="ARBA00023239"/>
    </source>
</evidence>
<feature type="domain" description="Dihydroxy-acid/6-phosphogluconate dehydratase N-terminal" evidence="6">
    <location>
        <begin position="89"/>
        <end position="400"/>
    </location>
</feature>
<proteinExistence type="inferred from homology"/>
<evidence type="ECO:0000256" key="1">
    <source>
        <dbReference type="ARBA" id="ARBA00006486"/>
    </source>
</evidence>
<dbReference type="EMBL" id="CP127363">
    <property type="protein sequence ID" value="WIY50029.1"/>
    <property type="molecule type" value="Genomic_DNA"/>
</dbReference>
<keyword evidence="3" id="KW-0408">Iron</keyword>
<dbReference type="SUPFAM" id="SSF52016">
    <property type="entry name" value="LeuD/IlvD-like"/>
    <property type="match status" value="1"/>
</dbReference>
<keyword evidence="4" id="KW-0411">Iron-sulfur</keyword>
<evidence type="ECO:0000259" key="6">
    <source>
        <dbReference type="Pfam" id="PF00920"/>
    </source>
</evidence>
<dbReference type="SUPFAM" id="SSF143975">
    <property type="entry name" value="IlvD/EDD N-terminal domain-like"/>
    <property type="match status" value="1"/>
</dbReference>
<organism evidence="8 9">
    <name type="scientific">Paracidovorax citrulli</name>
    <name type="common">Acidovorax citrulli</name>
    <dbReference type="NCBI Taxonomy" id="80869"/>
    <lineage>
        <taxon>Bacteria</taxon>
        <taxon>Pseudomonadati</taxon>
        <taxon>Pseudomonadota</taxon>
        <taxon>Betaproteobacteria</taxon>
        <taxon>Burkholderiales</taxon>
        <taxon>Comamonadaceae</taxon>
        <taxon>Paracidovorax</taxon>
    </lineage>
</organism>
<dbReference type="Proteomes" id="UP001242732">
    <property type="component" value="Chromosome"/>
</dbReference>